<reference evidence="2 3" key="1">
    <citation type="submission" date="2018-07" db="EMBL/GenBank/DDBJ databases">
        <title>New species, Clostridium PI-S10-A1B.</title>
        <authorList>
            <person name="Krishna G."/>
            <person name="Summeta K."/>
            <person name="Shikha S."/>
            <person name="Prabhu P.B."/>
            <person name="Suresh K."/>
        </authorList>
    </citation>
    <scope>NUCLEOTIDE SEQUENCE [LARGE SCALE GENOMIC DNA]</scope>
    <source>
        <strain evidence="2 3">PI-S10-A1B</strain>
    </source>
</reference>
<feature type="domain" description="VOC" evidence="1">
    <location>
        <begin position="2"/>
        <end position="119"/>
    </location>
</feature>
<protein>
    <submittedName>
        <fullName evidence="2">Glyoxalase</fullName>
    </submittedName>
</protein>
<name>A0A3E2N5G5_9FIRM</name>
<dbReference type="InterPro" id="IPR025870">
    <property type="entry name" value="Glyoxalase-like_dom"/>
</dbReference>
<dbReference type="EMBL" id="QOHO01000104">
    <property type="protein sequence ID" value="RFZ76131.1"/>
    <property type="molecule type" value="Genomic_DNA"/>
</dbReference>
<dbReference type="Pfam" id="PF12681">
    <property type="entry name" value="Glyoxalase_2"/>
    <property type="match status" value="1"/>
</dbReference>
<evidence type="ECO:0000313" key="3">
    <source>
        <dbReference type="Proteomes" id="UP000260680"/>
    </source>
</evidence>
<dbReference type="OrthoDB" id="9815599at2"/>
<accession>A0A3E2N5G5</accession>
<dbReference type="InterPro" id="IPR037523">
    <property type="entry name" value="VOC_core"/>
</dbReference>
<dbReference type="SUPFAM" id="SSF54593">
    <property type="entry name" value="Glyoxalase/Bleomycin resistance protein/Dihydroxybiphenyl dioxygenase"/>
    <property type="match status" value="1"/>
</dbReference>
<organism evidence="2 3">
    <name type="scientific">Lacrimispora amygdalina</name>
    <dbReference type="NCBI Taxonomy" id="253257"/>
    <lineage>
        <taxon>Bacteria</taxon>
        <taxon>Bacillati</taxon>
        <taxon>Bacillota</taxon>
        <taxon>Clostridia</taxon>
        <taxon>Lachnospirales</taxon>
        <taxon>Lachnospiraceae</taxon>
        <taxon>Lacrimispora</taxon>
    </lineage>
</organism>
<dbReference type="InterPro" id="IPR029068">
    <property type="entry name" value="Glyas_Bleomycin-R_OHBP_Dase"/>
</dbReference>
<evidence type="ECO:0000259" key="1">
    <source>
        <dbReference type="PROSITE" id="PS51819"/>
    </source>
</evidence>
<dbReference type="RefSeq" id="WP_117419695.1">
    <property type="nucleotide sequence ID" value="NZ_QOHO01000104.1"/>
</dbReference>
<sequence length="158" mass="17971">MKLKNVLLAVADIEKSKAFYRELFGLGVVTDFGVNVILTEGLVLQEKSAWESGVDSTVHFGGYDGALYFEEYDMERFLNRLEESVYPIEYLNPCFERDWGQKTVRIFDPDRHILEIGEAMSAVIARLLRMGMTPEETAAKTRLPLSVILETWSNGKNV</sequence>
<dbReference type="Proteomes" id="UP000260680">
    <property type="component" value="Unassembled WGS sequence"/>
</dbReference>
<gene>
    <name evidence="2" type="ORF">DS742_25235</name>
</gene>
<comment type="caution">
    <text evidence="2">The sequence shown here is derived from an EMBL/GenBank/DDBJ whole genome shotgun (WGS) entry which is preliminary data.</text>
</comment>
<dbReference type="Gene3D" id="3.10.180.10">
    <property type="entry name" value="2,3-Dihydroxybiphenyl 1,2-Dioxygenase, domain 1"/>
    <property type="match status" value="1"/>
</dbReference>
<evidence type="ECO:0000313" key="2">
    <source>
        <dbReference type="EMBL" id="RFZ76131.1"/>
    </source>
</evidence>
<dbReference type="PROSITE" id="PS51819">
    <property type="entry name" value="VOC"/>
    <property type="match status" value="1"/>
</dbReference>
<proteinExistence type="predicted"/>
<dbReference type="AlphaFoldDB" id="A0A3E2N5G5"/>